<keyword evidence="7" id="KW-1185">Reference proteome</keyword>
<dbReference type="PRINTS" id="PR00455">
    <property type="entry name" value="HTHTETR"/>
</dbReference>
<comment type="caution">
    <text evidence="6">The sequence shown here is derived from an EMBL/GenBank/DDBJ whole genome shotgun (WGS) entry which is preliminary data.</text>
</comment>
<dbReference type="Proteomes" id="UP000550501">
    <property type="component" value="Unassembled WGS sequence"/>
</dbReference>
<feature type="DNA-binding region" description="H-T-H motif" evidence="4">
    <location>
        <begin position="20"/>
        <end position="39"/>
    </location>
</feature>
<evidence type="ECO:0000259" key="5">
    <source>
        <dbReference type="PROSITE" id="PS50977"/>
    </source>
</evidence>
<dbReference type="GO" id="GO:0000976">
    <property type="term" value="F:transcription cis-regulatory region binding"/>
    <property type="evidence" value="ECO:0007669"/>
    <property type="project" value="TreeGrafter"/>
</dbReference>
<dbReference type="EMBL" id="JACHVU010000002">
    <property type="protein sequence ID" value="MBB2989939.1"/>
    <property type="molecule type" value="Genomic_DNA"/>
</dbReference>
<feature type="domain" description="HTH tetR-type" evidence="5">
    <location>
        <begin position="1"/>
        <end position="57"/>
    </location>
</feature>
<keyword evidence="1" id="KW-0805">Transcription regulation</keyword>
<dbReference type="InterPro" id="IPR001647">
    <property type="entry name" value="HTH_TetR"/>
</dbReference>
<dbReference type="Gene3D" id="1.10.357.10">
    <property type="entry name" value="Tetracycline Repressor, domain 2"/>
    <property type="match status" value="1"/>
</dbReference>
<dbReference type="Pfam" id="PF00440">
    <property type="entry name" value="TetR_N"/>
    <property type="match status" value="1"/>
</dbReference>
<gene>
    <name evidence="6" type="ORF">FHR72_001402</name>
</gene>
<evidence type="ECO:0000256" key="2">
    <source>
        <dbReference type="ARBA" id="ARBA00023125"/>
    </source>
</evidence>
<dbReference type="Pfam" id="PF17918">
    <property type="entry name" value="TetR_C_15"/>
    <property type="match status" value="1"/>
</dbReference>
<organism evidence="6 7">
    <name type="scientific">Mycolicibacterium iranicum</name>
    <name type="common">Mycobacterium iranicum</name>
    <dbReference type="NCBI Taxonomy" id="912594"/>
    <lineage>
        <taxon>Bacteria</taxon>
        <taxon>Bacillati</taxon>
        <taxon>Actinomycetota</taxon>
        <taxon>Actinomycetes</taxon>
        <taxon>Mycobacteriales</taxon>
        <taxon>Mycobacteriaceae</taxon>
        <taxon>Mycolicibacterium</taxon>
    </lineage>
</organism>
<dbReference type="PROSITE" id="PS01081">
    <property type="entry name" value="HTH_TETR_1"/>
    <property type="match status" value="1"/>
</dbReference>
<keyword evidence="3" id="KW-0804">Transcription</keyword>
<dbReference type="InterPro" id="IPR041669">
    <property type="entry name" value="TetR_C_15"/>
</dbReference>
<accession>A0A839Q273</accession>
<dbReference type="PROSITE" id="PS50977">
    <property type="entry name" value="HTH_TETR_2"/>
    <property type="match status" value="1"/>
</dbReference>
<sequence>MNTLVEAAAQVFSREGIAATTNRIAERAGLSIGTLYQYFPDKLALLHAVAERHVRDADRHLTEVFAELRDTAPPFDATMRAVLDALLTLHGDQPRLHALLHRMVPADADRLEALRGFEDRICDEVAFHLKRCDRGGEDVELTAQTLVHTVDAQLHRVMTRRGFDVDALMVTIDRLAPPPG</sequence>
<evidence type="ECO:0000313" key="7">
    <source>
        <dbReference type="Proteomes" id="UP000550501"/>
    </source>
</evidence>
<evidence type="ECO:0000256" key="3">
    <source>
        <dbReference type="ARBA" id="ARBA00023163"/>
    </source>
</evidence>
<dbReference type="SUPFAM" id="SSF46689">
    <property type="entry name" value="Homeodomain-like"/>
    <property type="match status" value="1"/>
</dbReference>
<evidence type="ECO:0000313" key="6">
    <source>
        <dbReference type="EMBL" id="MBB2989939.1"/>
    </source>
</evidence>
<dbReference type="RefSeq" id="WP_183467179.1">
    <property type="nucleotide sequence ID" value="NZ_JACHVU010000002.1"/>
</dbReference>
<proteinExistence type="predicted"/>
<dbReference type="InterPro" id="IPR023772">
    <property type="entry name" value="DNA-bd_HTH_TetR-type_CS"/>
</dbReference>
<dbReference type="InterPro" id="IPR050109">
    <property type="entry name" value="HTH-type_TetR-like_transc_reg"/>
</dbReference>
<dbReference type="PANTHER" id="PTHR30055:SF234">
    <property type="entry name" value="HTH-TYPE TRANSCRIPTIONAL REGULATOR BETI"/>
    <property type="match status" value="1"/>
</dbReference>
<dbReference type="GO" id="GO:0003700">
    <property type="term" value="F:DNA-binding transcription factor activity"/>
    <property type="evidence" value="ECO:0007669"/>
    <property type="project" value="TreeGrafter"/>
</dbReference>
<protein>
    <submittedName>
        <fullName evidence="6">AcrR family transcriptional regulator</fullName>
    </submittedName>
</protein>
<reference evidence="6 7" key="1">
    <citation type="submission" date="2020-08" db="EMBL/GenBank/DDBJ databases">
        <title>The Agave Microbiome: Exploring the role of microbial communities in plant adaptations to desert environments.</title>
        <authorList>
            <person name="Partida-Martinez L.P."/>
        </authorList>
    </citation>
    <scope>NUCLEOTIDE SEQUENCE [LARGE SCALE GENOMIC DNA]</scope>
    <source>
        <strain evidence="6 7">AT2.18</strain>
    </source>
</reference>
<dbReference type="AlphaFoldDB" id="A0A839Q273"/>
<dbReference type="InterPro" id="IPR009057">
    <property type="entry name" value="Homeodomain-like_sf"/>
</dbReference>
<dbReference type="PANTHER" id="PTHR30055">
    <property type="entry name" value="HTH-TYPE TRANSCRIPTIONAL REGULATOR RUTR"/>
    <property type="match status" value="1"/>
</dbReference>
<name>A0A839Q273_MYCIR</name>
<evidence type="ECO:0000256" key="4">
    <source>
        <dbReference type="PROSITE-ProRule" id="PRU00335"/>
    </source>
</evidence>
<evidence type="ECO:0000256" key="1">
    <source>
        <dbReference type="ARBA" id="ARBA00023015"/>
    </source>
</evidence>
<keyword evidence="2 4" id="KW-0238">DNA-binding</keyword>